<keyword evidence="4 9" id="KW-0547">Nucleotide-binding</keyword>
<comment type="catalytic activity">
    <reaction evidence="7">
        <text>L-threonyl-[protein] + ATP = O-phospho-L-threonyl-[protein] + ADP + H(+)</text>
        <dbReference type="Rhea" id="RHEA:46608"/>
        <dbReference type="Rhea" id="RHEA-COMP:11060"/>
        <dbReference type="Rhea" id="RHEA-COMP:11605"/>
        <dbReference type="ChEBI" id="CHEBI:15378"/>
        <dbReference type="ChEBI" id="CHEBI:30013"/>
        <dbReference type="ChEBI" id="CHEBI:30616"/>
        <dbReference type="ChEBI" id="CHEBI:61977"/>
        <dbReference type="ChEBI" id="CHEBI:456216"/>
        <dbReference type="EC" id="2.7.11.1"/>
    </reaction>
</comment>
<dbReference type="EMBL" id="MU865667">
    <property type="protein sequence ID" value="KAK4220682.1"/>
    <property type="molecule type" value="Genomic_DNA"/>
</dbReference>
<comment type="similarity">
    <text evidence="10">Belongs to the protein kinase superfamily.</text>
</comment>
<evidence type="ECO:0000256" key="10">
    <source>
        <dbReference type="RuleBase" id="RU000304"/>
    </source>
</evidence>
<feature type="binding site" evidence="9">
    <location>
        <position position="93"/>
    </location>
    <ligand>
        <name>ATP</name>
        <dbReference type="ChEBI" id="CHEBI:30616"/>
    </ligand>
</feature>
<dbReference type="GO" id="GO:0005524">
    <property type="term" value="F:ATP binding"/>
    <property type="evidence" value="ECO:0007669"/>
    <property type="project" value="UniProtKB-UniRule"/>
</dbReference>
<dbReference type="PANTHER" id="PTHR47634">
    <property type="entry name" value="PROTEIN KINASE DOMAIN-CONTAINING PROTEIN-RELATED"/>
    <property type="match status" value="1"/>
</dbReference>
<dbReference type="GO" id="GO:0005634">
    <property type="term" value="C:nucleus"/>
    <property type="evidence" value="ECO:0007669"/>
    <property type="project" value="TreeGrafter"/>
</dbReference>
<protein>
    <recommendedName>
        <fullName evidence="1">non-specific serine/threonine protein kinase</fullName>
        <ecNumber evidence="1">2.7.11.1</ecNumber>
    </recommendedName>
</protein>
<dbReference type="Gene3D" id="1.10.510.10">
    <property type="entry name" value="Transferase(Phosphotransferase) domain 1"/>
    <property type="match status" value="1"/>
</dbReference>
<comment type="caution">
    <text evidence="13">The sequence shown here is derived from an EMBL/GenBank/DDBJ whole genome shotgun (WGS) entry which is preliminary data.</text>
</comment>
<evidence type="ECO:0000256" key="1">
    <source>
        <dbReference type="ARBA" id="ARBA00012513"/>
    </source>
</evidence>
<feature type="compositionally biased region" description="Polar residues" evidence="11">
    <location>
        <begin position="1"/>
        <end position="32"/>
    </location>
</feature>
<evidence type="ECO:0000256" key="3">
    <source>
        <dbReference type="ARBA" id="ARBA00022679"/>
    </source>
</evidence>
<evidence type="ECO:0000256" key="7">
    <source>
        <dbReference type="ARBA" id="ARBA00047899"/>
    </source>
</evidence>
<dbReference type="InterPro" id="IPR051334">
    <property type="entry name" value="SRPK"/>
</dbReference>
<dbReference type="SMART" id="SM00220">
    <property type="entry name" value="S_TKc"/>
    <property type="match status" value="1"/>
</dbReference>
<organism evidence="13 14">
    <name type="scientific">Podospora fimiseda</name>
    <dbReference type="NCBI Taxonomy" id="252190"/>
    <lineage>
        <taxon>Eukaryota</taxon>
        <taxon>Fungi</taxon>
        <taxon>Dikarya</taxon>
        <taxon>Ascomycota</taxon>
        <taxon>Pezizomycotina</taxon>
        <taxon>Sordariomycetes</taxon>
        <taxon>Sordariomycetidae</taxon>
        <taxon>Sordariales</taxon>
        <taxon>Podosporaceae</taxon>
        <taxon>Podospora</taxon>
    </lineage>
</organism>
<dbReference type="AlphaFoldDB" id="A0AAN6YPZ9"/>
<feature type="region of interest" description="Disordered" evidence="11">
    <location>
        <begin position="1"/>
        <end position="39"/>
    </location>
</feature>
<feature type="domain" description="Protein kinase" evidence="12">
    <location>
        <begin position="59"/>
        <end position="418"/>
    </location>
</feature>
<dbReference type="GO" id="GO:0004674">
    <property type="term" value="F:protein serine/threonine kinase activity"/>
    <property type="evidence" value="ECO:0007669"/>
    <property type="project" value="UniProtKB-KW"/>
</dbReference>
<dbReference type="GO" id="GO:0000245">
    <property type="term" value="P:spliceosomal complex assembly"/>
    <property type="evidence" value="ECO:0007669"/>
    <property type="project" value="TreeGrafter"/>
</dbReference>
<evidence type="ECO:0000256" key="8">
    <source>
        <dbReference type="ARBA" id="ARBA00048679"/>
    </source>
</evidence>
<dbReference type="InterPro" id="IPR017441">
    <property type="entry name" value="Protein_kinase_ATP_BS"/>
</dbReference>
<evidence type="ECO:0000256" key="4">
    <source>
        <dbReference type="ARBA" id="ARBA00022741"/>
    </source>
</evidence>
<evidence type="ECO:0000313" key="14">
    <source>
        <dbReference type="Proteomes" id="UP001301958"/>
    </source>
</evidence>
<name>A0AAN6YPZ9_9PEZI</name>
<dbReference type="GO" id="GO:0005737">
    <property type="term" value="C:cytoplasm"/>
    <property type="evidence" value="ECO:0007669"/>
    <property type="project" value="TreeGrafter"/>
</dbReference>
<dbReference type="EC" id="2.7.11.1" evidence="1"/>
<evidence type="ECO:0000256" key="11">
    <source>
        <dbReference type="SAM" id="MobiDB-lite"/>
    </source>
</evidence>
<dbReference type="PROSITE" id="PS00107">
    <property type="entry name" value="PROTEIN_KINASE_ATP"/>
    <property type="match status" value="1"/>
</dbReference>
<dbReference type="InterPro" id="IPR000719">
    <property type="entry name" value="Prot_kinase_dom"/>
</dbReference>
<feature type="region of interest" description="Disordered" evidence="11">
    <location>
        <begin position="407"/>
        <end position="427"/>
    </location>
</feature>
<dbReference type="SUPFAM" id="SSF56112">
    <property type="entry name" value="Protein kinase-like (PK-like)"/>
    <property type="match status" value="1"/>
</dbReference>
<keyword evidence="14" id="KW-1185">Reference proteome</keyword>
<dbReference type="PROSITE" id="PS50011">
    <property type="entry name" value="PROTEIN_KINASE_DOM"/>
    <property type="match status" value="1"/>
</dbReference>
<keyword evidence="3" id="KW-0808">Transferase</keyword>
<evidence type="ECO:0000313" key="13">
    <source>
        <dbReference type="EMBL" id="KAK4220682.1"/>
    </source>
</evidence>
<dbReference type="InterPro" id="IPR008271">
    <property type="entry name" value="Ser/Thr_kinase_AS"/>
</dbReference>
<evidence type="ECO:0000256" key="9">
    <source>
        <dbReference type="PROSITE-ProRule" id="PRU10141"/>
    </source>
</evidence>
<reference evidence="13" key="2">
    <citation type="submission" date="2023-05" db="EMBL/GenBank/DDBJ databases">
        <authorList>
            <consortium name="Lawrence Berkeley National Laboratory"/>
            <person name="Steindorff A."/>
            <person name="Hensen N."/>
            <person name="Bonometti L."/>
            <person name="Westerberg I."/>
            <person name="Brannstrom I.O."/>
            <person name="Guillou S."/>
            <person name="Cros-Aarteil S."/>
            <person name="Calhoun S."/>
            <person name="Haridas S."/>
            <person name="Kuo A."/>
            <person name="Mondo S."/>
            <person name="Pangilinan J."/>
            <person name="Riley R."/>
            <person name="Labutti K."/>
            <person name="Andreopoulos B."/>
            <person name="Lipzen A."/>
            <person name="Chen C."/>
            <person name="Yanf M."/>
            <person name="Daum C."/>
            <person name="Ng V."/>
            <person name="Clum A."/>
            <person name="Ohm R."/>
            <person name="Martin F."/>
            <person name="Silar P."/>
            <person name="Natvig D."/>
            <person name="Lalanne C."/>
            <person name="Gautier V."/>
            <person name="Ament-Velasquez S.L."/>
            <person name="Kruys A."/>
            <person name="Hutchinson M.I."/>
            <person name="Powell A.J."/>
            <person name="Barry K."/>
            <person name="Miller A.N."/>
            <person name="Grigoriev I.V."/>
            <person name="Debuchy R."/>
            <person name="Gladieux P."/>
            <person name="Thoren M.H."/>
            <person name="Johannesson H."/>
        </authorList>
    </citation>
    <scope>NUCLEOTIDE SEQUENCE</scope>
    <source>
        <strain evidence="13">CBS 990.96</strain>
    </source>
</reference>
<keyword evidence="5 13" id="KW-0418">Kinase</keyword>
<dbReference type="Pfam" id="PF00069">
    <property type="entry name" value="Pkinase"/>
    <property type="match status" value="2"/>
</dbReference>
<dbReference type="Proteomes" id="UP001301958">
    <property type="component" value="Unassembled WGS sequence"/>
</dbReference>
<gene>
    <name evidence="13" type="ORF">QBC38DRAFT_172111</name>
</gene>
<dbReference type="Gene3D" id="3.30.200.20">
    <property type="entry name" value="Phosphorylase Kinase, domain 1"/>
    <property type="match status" value="1"/>
</dbReference>
<accession>A0AAN6YPZ9</accession>
<evidence type="ECO:0000259" key="12">
    <source>
        <dbReference type="PROSITE" id="PS50011"/>
    </source>
</evidence>
<keyword evidence="6 9" id="KW-0067">ATP-binding</keyword>
<sequence>MSSEQTENPIAASSTKDNQKYNTVDAANSGNDNVEEGRNAYHPGGFHPVYIDDVYGGKYQVMNKLGYGRYSTVWLVKDLSCGPDDEDKYRALKILSAECYGQDHPIFEREILRHLRDEGDHNLAGYKYVCHLVDDFEHQGPNGSHVCLVFELMGETLRSFGLWFRECMVPTTVMRKFSWQLVCALELAHNSGIIHTDIKPDNIFVKVLDKSRIESEYFVKEVIPQQDRTEEHYTPIPSSSLRRYYFGADAKQLDNLNIALGDWGVASWTTKHLTENIQPVALRAPEVLIKACWDARVDFWNLGAVLYEVYRAIRLFSGRVGDHYELREHLGEIVDVFGPFPKDLLEKGDPEIVKSMFNEEGKIDLEEPFDRPPLESDLFLPNLDPETREVFASFLRFVMKINPEERPTPDEMVEHPWLTPKRVLKGP</sequence>
<comment type="catalytic activity">
    <reaction evidence="8">
        <text>L-seryl-[protein] + ATP = O-phospho-L-seryl-[protein] + ADP + H(+)</text>
        <dbReference type="Rhea" id="RHEA:17989"/>
        <dbReference type="Rhea" id="RHEA-COMP:9863"/>
        <dbReference type="Rhea" id="RHEA-COMP:11604"/>
        <dbReference type="ChEBI" id="CHEBI:15378"/>
        <dbReference type="ChEBI" id="CHEBI:29999"/>
        <dbReference type="ChEBI" id="CHEBI:30616"/>
        <dbReference type="ChEBI" id="CHEBI:83421"/>
        <dbReference type="ChEBI" id="CHEBI:456216"/>
        <dbReference type="EC" id="2.7.11.1"/>
    </reaction>
</comment>
<evidence type="ECO:0000256" key="6">
    <source>
        <dbReference type="ARBA" id="ARBA00022840"/>
    </source>
</evidence>
<dbReference type="GO" id="GO:0050684">
    <property type="term" value="P:regulation of mRNA processing"/>
    <property type="evidence" value="ECO:0007669"/>
    <property type="project" value="TreeGrafter"/>
</dbReference>
<evidence type="ECO:0000256" key="2">
    <source>
        <dbReference type="ARBA" id="ARBA00022527"/>
    </source>
</evidence>
<dbReference type="PANTHER" id="PTHR47634:SF9">
    <property type="entry name" value="PROTEIN KINASE DOMAIN-CONTAINING PROTEIN-RELATED"/>
    <property type="match status" value="1"/>
</dbReference>
<dbReference type="InterPro" id="IPR011009">
    <property type="entry name" value="Kinase-like_dom_sf"/>
</dbReference>
<keyword evidence="2 10" id="KW-0723">Serine/threonine-protein kinase</keyword>
<proteinExistence type="inferred from homology"/>
<reference evidence="13" key="1">
    <citation type="journal article" date="2023" name="Mol. Phylogenet. Evol.">
        <title>Genome-scale phylogeny and comparative genomics of the fungal order Sordariales.</title>
        <authorList>
            <person name="Hensen N."/>
            <person name="Bonometti L."/>
            <person name="Westerberg I."/>
            <person name="Brannstrom I.O."/>
            <person name="Guillou S."/>
            <person name="Cros-Aarteil S."/>
            <person name="Calhoun S."/>
            <person name="Haridas S."/>
            <person name="Kuo A."/>
            <person name="Mondo S."/>
            <person name="Pangilinan J."/>
            <person name="Riley R."/>
            <person name="LaButti K."/>
            <person name="Andreopoulos B."/>
            <person name="Lipzen A."/>
            <person name="Chen C."/>
            <person name="Yan M."/>
            <person name="Daum C."/>
            <person name="Ng V."/>
            <person name="Clum A."/>
            <person name="Steindorff A."/>
            <person name="Ohm R.A."/>
            <person name="Martin F."/>
            <person name="Silar P."/>
            <person name="Natvig D.O."/>
            <person name="Lalanne C."/>
            <person name="Gautier V."/>
            <person name="Ament-Velasquez S.L."/>
            <person name="Kruys A."/>
            <person name="Hutchinson M.I."/>
            <person name="Powell A.J."/>
            <person name="Barry K."/>
            <person name="Miller A.N."/>
            <person name="Grigoriev I.V."/>
            <person name="Debuchy R."/>
            <person name="Gladieux P."/>
            <person name="Hiltunen Thoren M."/>
            <person name="Johannesson H."/>
        </authorList>
    </citation>
    <scope>NUCLEOTIDE SEQUENCE</scope>
    <source>
        <strain evidence="13">CBS 990.96</strain>
    </source>
</reference>
<dbReference type="PROSITE" id="PS00108">
    <property type="entry name" value="PROTEIN_KINASE_ST"/>
    <property type="match status" value="1"/>
</dbReference>
<evidence type="ECO:0000256" key="5">
    <source>
        <dbReference type="ARBA" id="ARBA00022777"/>
    </source>
</evidence>